<name>A0ACA9Q076_9GLOM</name>
<comment type="caution">
    <text evidence="1">The sequence shown here is derived from an EMBL/GenBank/DDBJ whole genome shotgun (WGS) entry which is preliminary data.</text>
</comment>
<reference evidence="1" key="1">
    <citation type="submission" date="2021-06" db="EMBL/GenBank/DDBJ databases">
        <authorList>
            <person name="Kallberg Y."/>
            <person name="Tangrot J."/>
            <person name="Rosling A."/>
        </authorList>
    </citation>
    <scope>NUCLEOTIDE SEQUENCE</scope>
    <source>
        <strain evidence="1">CL356</strain>
    </source>
</reference>
<organism evidence="1 2">
    <name type="scientific">Acaulospora colombiana</name>
    <dbReference type="NCBI Taxonomy" id="27376"/>
    <lineage>
        <taxon>Eukaryota</taxon>
        <taxon>Fungi</taxon>
        <taxon>Fungi incertae sedis</taxon>
        <taxon>Mucoromycota</taxon>
        <taxon>Glomeromycotina</taxon>
        <taxon>Glomeromycetes</taxon>
        <taxon>Diversisporales</taxon>
        <taxon>Acaulosporaceae</taxon>
        <taxon>Acaulospora</taxon>
    </lineage>
</organism>
<protein>
    <submittedName>
        <fullName evidence="1">4454_t:CDS:1</fullName>
    </submittedName>
</protein>
<evidence type="ECO:0000313" key="1">
    <source>
        <dbReference type="EMBL" id="CAG8730841.1"/>
    </source>
</evidence>
<sequence length="58" mass="6430">GKSVKRNKSSEKIIVDADQSTSVPSTDVQQVFTILITDDMSETDEIVDVENTTERAEE</sequence>
<evidence type="ECO:0000313" key="2">
    <source>
        <dbReference type="Proteomes" id="UP000789525"/>
    </source>
</evidence>
<feature type="non-terminal residue" evidence="1">
    <location>
        <position position="1"/>
    </location>
</feature>
<dbReference type="EMBL" id="CAJVPT010042792">
    <property type="protein sequence ID" value="CAG8730841.1"/>
    <property type="molecule type" value="Genomic_DNA"/>
</dbReference>
<feature type="non-terminal residue" evidence="1">
    <location>
        <position position="58"/>
    </location>
</feature>
<gene>
    <name evidence="1" type="ORF">ACOLOM_LOCUS11624</name>
</gene>
<dbReference type="Proteomes" id="UP000789525">
    <property type="component" value="Unassembled WGS sequence"/>
</dbReference>
<proteinExistence type="predicted"/>
<keyword evidence="2" id="KW-1185">Reference proteome</keyword>
<accession>A0ACA9Q076</accession>